<reference evidence="2 3" key="1">
    <citation type="submission" date="2024-02" db="EMBL/GenBank/DDBJ databases">
        <title>Discinaceae phylogenomics.</title>
        <authorList>
            <person name="Dirks A.C."/>
            <person name="James T.Y."/>
        </authorList>
    </citation>
    <scope>NUCLEOTIDE SEQUENCE [LARGE SCALE GENOMIC DNA]</scope>
    <source>
        <strain evidence="2 3">ACD0624</strain>
    </source>
</reference>
<protein>
    <submittedName>
        <fullName evidence="2">Uncharacterized protein</fullName>
    </submittedName>
</protein>
<proteinExistence type="predicted"/>
<gene>
    <name evidence="2" type="ORF">Q9L58_010602</name>
</gene>
<dbReference type="Proteomes" id="UP001447188">
    <property type="component" value="Unassembled WGS sequence"/>
</dbReference>
<sequence>HLDTPASLFTQVSTQHDALVIHQADLIATHTPALSRATDALASVQADYEAADELLNENRATIRALSSRPATDGGGRPVPISDPAAFNSTKEDLDTRVKELKEVLQAAFGDRDPRGTAQRQPAALRQGNQDFSCYLADFTRFSNCLIMPEETKIVTLRPGLSPGLKDEIRFRDEPKQMVEFIKLLKNTQIKMNLRKRKTRHLVPTTAQVPARPQRAPRLISPTMLEG</sequence>
<comment type="caution">
    <text evidence="2">The sequence shown here is derived from an EMBL/GenBank/DDBJ whole genome shotgun (WGS) entry which is preliminary data.</text>
</comment>
<evidence type="ECO:0000313" key="3">
    <source>
        <dbReference type="Proteomes" id="UP001447188"/>
    </source>
</evidence>
<keyword evidence="3" id="KW-1185">Reference proteome</keyword>
<accession>A0ABR3G4M2</accession>
<evidence type="ECO:0000313" key="2">
    <source>
        <dbReference type="EMBL" id="KAL0630551.1"/>
    </source>
</evidence>
<evidence type="ECO:0000256" key="1">
    <source>
        <dbReference type="SAM" id="MobiDB-lite"/>
    </source>
</evidence>
<name>A0ABR3G4M2_9PEZI</name>
<dbReference type="EMBL" id="JBBBZM010000521">
    <property type="protein sequence ID" value="KAL0630551.1"/>
    <property type="molecule type" value="Genomic_DNA"/>
</dbReference>
<feature type="region of interest" description="Disordered" evidence="1">
    <location>
        <begin position="66"/>
        <end position="91"/>
    </location>
</feature>
<organism evidence="2 3">
    <name type="scientific">Discina gigas</name>
    <dbReference type="NCBI Taxonomy" id="1032678"/>
    <lineage>
        <taxon>Eukaryota</taxon>
        <taxon>Fungi</taxon>
        <taxon>Dikarya</taxon>
        <taxon>Ascomycota</taxon>
        <taxon>Pezizomycotina</taxon>
        <taxon>Pezizomycetes</taxon>
        <taxon>Pezizales</taxon>
        <taxon>Discinaceae</taxon>
        <taxon>Discina</taxon>
    </lineage>
</organism>
<feature type="non-terminal residue" evidence="2">
    <location>
        <position position="1"/>
    </location>
</feature>